<accession>A0A0M7A778</accession>
<keyword evidence="1 4" id="KW-0808">Transferase</keyword>
<dbReference type="SUPFAM" id="SSF55729">
    <property type="entry name" value="Acyl-CoA N-acyltransferases (Nat)"/>
    <property type="match status" value="1"/>
</dbReference>
<organism evidence="4 5">
    <name type="scientific">Roseibium alexandrii</name>
    <dbReference type="NCBI Taxonomy" id="388408"/>
    <lineage>
        <taxon>Bacteria</taxon>
        <taxon>Pseudomonadati</taxon>
        <taxon>Pseudomonadota</taxon>
        <taxon>Alphaproteobacteria</taxon>
        <taxon>Hyphomicrobiales</taxon>
        <taxon>Stappiaceae</taxon>
        <taxon>Roseibium</taxon>
    </lineage>
</organism>
<dbReference type="GO" id="GO:0016747">
    <property type="term" value="F:acyltransferase activity, transferring groups other than amino-acyl groups"/>
    <property type="evidence" value="ECO:0007669"/>
    <property type="project" value="InterPro"/>
</dbReference>
<dbReference type="InterPro" id="IPR016181">
    <property type="entry name" value="Acyl_CoA_acyltransferase"/>
</dbReference>
<dbReference type="EC" id="2.3.1.-" evidence="4"/>
<dbReference type="InterPro" id="IPR000182">
    <property type="entry name" value="GNAT_dom"/>
</dbReference>
<evidence type="ECO:0000256" key="1">
    <source>
        <dbReference type="ARBA" id="ARBA00022679"/>
    </source>
</evidence>
<evidence type="ECO:0000259" key="3">
    <source>
        <dbReference type="PROSITE" id="PS51186"/>
    </source>
</evidence>
<reference evidence="5" key="1">
    <citation type="submission" date="2015-07" db="EMBL/GenBank/DDBJ databases">
        <authorList>
            <person name="Rodrigo-Torres Lidia"/>
            <person name="Arahal R.David."/>
        </authorList>
    </citation>
    <scope>NUCLEOTIDE SEQUENCE [LARGE SCALE GENOMIC DNA]</scope>
    <source>
        <strain evidence="5">CECT 5112</strain>
    </source>
</reference>
<dbReference type="RefSeq" id="WP_235812889.1">
    <property type="nucleotide sequence ID" value="NZ_CXWD01000007.1"/>
</dbReference>
<dbReference type="PANTHER" id="PTHR43877">
    <property type="entry name" value="AMINOALKYLPHOSPHONATE N-ACETYLTRANSFERASE-RELATED-RELATED"/>
    <property type="match status" value="1"/>
</dbReference>
<evidence type="ECO:0000313" key="5">
    <source>
        <dbReference type="Proteomes" id="UP000053235"/>
    </source>
</evidence>
<proteinExistence type="predicted"/>
<dbReference type="InterPro" id="IPR050832">
    <property type="entry name" value="Bact_Acetyltransf"/>
</dbReference>
<dbReference type="PANTHER" id="PTHR43877:SF2">
    <property type="entry name" value="AMINOALKYLPHOSPHONATE N-ACETYLTRANSFERASE-RELATED"/>
    <property type="match status" value="1"/>
</dbReference>
<sequence>MPVDVYQRISEENPFRAFLAALGENVLVAEIENHVVGLTAREDGDNHITDLWVDPDREGLGAGSALLHTLETRLSAKGYRIAKIDVAASNARALSLYQHRGYEIDWQERRFDPILQIELEKIGLSKTLKS</sequence>
<dbReference type="PROSITE" id="PS51186">
    <property type="entry name" value="GNAT"/>
    <property type="match status" value="1"/>
</dbReference>
<protein>
    <submittedName>
        <fullName evidence="4">Acetyltransferase YpeA</fullName>
        <ecNumber evidence="4">2.3.1.-</ecNumber>
    </submittedName>
</protein>
<dbReference type="Proteomes" id="UP000053235">
    <property type="component" value="Unassembled WGS sequence"/>
</dbReference>
<dbReference type="CDD" id="cd04301">
    <property type="entry name" value="NAT_SF"/>
    <property type="match status" value="1"/>
</dbReference>
<dbReference type="EMBL" id="CXWD01000007">
    <property type="protein sequence ID" value="CTQ69583.1"/>
    <property type="molecule type" value="Genomic_DNA"/>
</dbReference>
<name>A0A0M7A778_9HYPH</name>
<evidence type="ECO:0000256" key="2">
    <source>
        <dbReference type="ARBA" id="ARBA00023315"/>
    </source>
</evidence>
<gene>
    <name evidence="4" type="primary">ypeA_2</name>
    <name evidence="4" type="ORF">LAX5112_02172</name>
</gene>
<dbReference type="Gene3D" id="3.40.630.30">
    <property type="match status" value="1"/>
</dbReference>
<feature type="domain" description="N-acetyltransferase" evidence="3">
    <location>
        <begin position="1"/>
        <end position="129"/>
    </location>
</feature>
<keyword evidence="2 4" id="KW-0012">Acyltransferase</keyword>
<evidence type="ECO:0000313" key="4">
    <source>
        <dbReference type="EMBL" id="CTQ69583.1"/>
    </source>
</evidence>
<keyword evidence="5" id="KW-1185">Reference proteome</keyword>
<dbReference type="Pfam" id="PF13673">
    <property type="entry name" value="Acetyltransf_10"/>
    <property type="match status" value="1"/>
</dbReference>
<dbReference type="AlphaFoldDB" id="A0A0M7A778"/>
<dbReference type="STRING" id="388408.LAX5112_02172"/>